<reference evidence="5 6" key="1">
    <citation type="submission" date="2015-03" db="EMBL/GenBank/DDBJ databases">
        <authorList>
            <consortium name="Pathogen Informatics"/>
            <person name="Murphy D."/>
        </authorList>
    </citation>
    <scope>NUCLEOTIDE SEQUENCE [LARGE SCALE GENOMIC DNA]</scope>
    <source>
        <strain evidence="5 6">IP05342</strain>
    </source>
</reference>
<protein>
    <submittedName>
        <fullName evidence="5">Phage antitermination protein</fullName>
    </submittedName>
</protein>
<organism evidence="5 6">
    <name type="scientific">Yersinia enterocolitica</name>
    <dbReference type="NCBI Taxonomy" id="630"/>
    <lineage>
        <taxon>Bacteria</taxon>
        <taxon>Pseudomonadati</taxon>
        <taxon>Pseudomonadota</taxon>
        <taxon>Gammaproteobacteria</taxon>
        <taxon>Enterobacterales</taxon>
        <taxon>Yersiniaceae</taxon>
        <taxon>Yersinia</taxon>
    </lineage>
</organism>
<dbReference type="EMBL" id="CPXJ01000057">
    <property type="protein sequence ID" value="CNE43187.1"/>
    <property type="molecule type" value="Genomic_DNA"/>
</dbReference>
<keyword evidence="3" id="KW-0238">DNA-binding</keyword>
<accession>A0ABM9S829</accession>
<evidence type="ECO:0000313" key="5">
    <source>
        <dbReference type="EMBL" id="CNE43187.1"/>
    </source>
</evidence>
<evidence type="ECO:0000256" key="2">
    <source>
        <dbReference type="ARBA" id="ARBA00023015"/>
    </source>
</evidence>
<gene>
    <name evidence="5" type="ORF">ERS137959_03761</name>
</gene>
<comment type="caution">
    <text evidence="5">The sequence shown here is derived from an EMBL/GenBank/DDBJ whole genome shotgun (WGS) entry which is preliminary data.</text>
</comment>
<proteinExistence type="inferred from homology"/>
<name>A0ABM9S829_YEREN</name>
<sequence length="139" mass="16002">MRAAPQSLPSEQEKPMLDIHYLLELWGAWAANDNSQVDWQPIAAGFKGLLPYTNKSRPQCCDDDGIMIDGCVAQLKCYRQKEWELIILHYVIGLSMRKFAKFKKCSDGKIRKDMYLAVGIIGWLIINQKKLYAEVNFVF</sequence>
<evidence type="ECO:0000256" key="4">
    <source>
        <dbReference type="ARBA" id="ARBA00023163"/>
    </source>
</evidence>
<dbReference type="InterPro" id="IPR010534">
    <property type="entry name" value="Phage_933W_GpQ"/>
</dbReference>
<keyword evidence="6" id="KW-1185">Reference proteome</keyword>
<dbReference type="Pfam" id="PF06530">
    <property type="entry name" value="Phage_antitermQ"/>
    <property type="match status" value="1"/>
</dbReference>
<evidence type="ECO:0000313" key="6">
    <source>
        <dbReference type="Proteomes" id="UP000041601"/>
    </source>
</evidence>
<keyword evidence="2" id="KW-0805">Transcription regulation</keyword>
<keyword evidence="4" id="KW-0804">Transcription</keyword>
<comment type="similarity">
    <text evidence="1">Belongs to the phage antitermination Q type 1 family.</text>
</comment>
<evidence type="ECO:0000256" key="1">
    <source>
        <dbReference type="ARBA" id="ARBA00010234"/>
    </source>
</evidence>
<dbReference type="Proteomes" id="UP000041601">
    <property type="component" value="Unassembled WGS sequence"/>
</dbReference>
<evidence type="ECO:0000256" key="3">
    <source>
        <dbReference type="ARBA" id="ARBA00023125"/>
    </source>
</evidence>